<evidence type="ECO:0000313" key="3">
    <source>
        <dbReference type="Proteomes" id="UP001388259"/>
    </source>
</evidence>
<accession>A0AB35YUF8</accession>
<dbReference type="AlphaFoldDB" id="A0AB35YUF8"/>
<sequence>MNIAERKIKLVEKILRLVNDENVSRFEEILESESLKDSTIVAKSVNGREISLQEYRDKNDRAVADYSEGKFKTSAQLKDKFNSAKNNNG</sequence>
<gene>
    <name evidence="2" type="ORF">VZD24_04065</name>
    <name evidence="1" type="ORF">VZD85_04045</name>
</gene>
<dbReference type="EMBL" id="JBANCF010000002">
    <property type="protein sequence ID" value="MEM0572681.1"/>
    <property type="molecule type" value="Genomic_DNA"/>
</dbReference>
<reference evidence="1 4" key="1">
    <citation type="submission" date="2024-01" db="EMBL/GenBank/DDBJ databases">
        <title>Aequorivita flavus sp. nov., isolated from deep-sea sediment.</title>
        <authorList>
            <person name="Chen X."/>
        </authorList>
    </citation>
    <scope>NUCLEOTIDE SEQUENCE</scope>
    <source>
        <strain evidence="1">MCCC 1A16923</strain>
        <strain evidence="2 4">MCCC 1A16935</strain>
    </source>
</reference>
<evidence type="ECO:0000313" key="1">
    <source>
        <dbReference type="EMBL" id="MEM0517513.1"/>
    </source>
</evidence>
<protein>
    <recommendedName>
        <fullName evidence="5">Prevent-host-death protein</fullName>
    </recommendedName>
</protein>
<dbReference type="EMBL" id="JAZBJM010000002">
    <property type="protein sequence ID" value="MEM0517513.1"/>
    <property type="molecule type" value="Genomic_DNA"/>
</dbReference>
<evidence type="ECO:0000313" key="2">
    <source>
        <dbReference type="EMBL" id="MEM0572681.1"/>
    </source>
</evidence>
<dbReference type="Proteomes" id="UP001390963">
    <property type="component" value="Unassembled WGS sequence"/>
</dbReference>
<evidence type="ECO:0000313" key="4">
    <source>
        <dbReference type="Proteomes" id="UP001390963"/>
    </source>
</evidence>
<organism evidence="1 3">
    <name type="scientific">Aequorivita flava</name>
    <dbReference type="NCBI Taxonomy" id="3114371"/>
    <lineage>
        <taxon>Bacteria</taxon>
        <taxon>Pseudomonadati</taxon>
        <taxon>Bacteroidota</taxon>
        <taxon>Flavobacteriia</taxon>
        <taxon>Flavobacteriales</taxon>
        <taxon>Flavobacteriaceae</taxon>
        <taxon>Aequorivita</taxon>
    </lineage>
</organism>
<dbReference type="RefSeq" id="WP_279449659.1">
    <property type="nucleotide sequence ID" value="NZ_JAZBJM010000002.1"/>
</dbReference>
<evidence type="ECO:0008006" key="5">
    <source>
        <dbReference type="Google" id="ProtNLM"/>
    </source>
</evidence>
<name>A0AB35YUF8_9FLAO</name>
<proteinExistence type="predicted"/>
<comment type="caution">
    <text evidence="1">The sequence shown here is derived from an EMBL/GenBank/DDBJ whole genome shotgun (WGS) entry which is preliminary data.</text>
</comment>
<dbReference type="Proteomes" id="UP001388259">
    <property type="component" value="Unassembled WGS sequence"/>
</dbReference>
<keyword evidence="4" id="KW-1185">Reference proteome</keyword>